<name>A0A2S6IQ49_9FLAO</name>
<evidence type="ECO:0000313" key="1">
    <source>
        <dbReference type="EMBL" id="PPK96382.1"/>
    </source>
</evidence>
<proteinExistence type="predicted"/>
<comment type="caution">
    <text evidence="1">The sequence shown here is derived from an EMBL/GenBank/DDBJ whole genome shotgun (WGS) entry which is preliminary data.</text>
</comment>
<dbReference type="PROSITE" id="PS51257">
    <property type="entry name" value="PROKAR_LIPOPROTEIN"/>
    <property type="match status" value="1"/>
</dbReference>
<dbReference type="RefSeq" id="WP_104513950.1">
    <property type="nucleotide sequence ID" value="NZ_MQVW01000022.1"/>
</dbReference>
<reference evidence="1 2" key="1">
    <citation type="submission" date="2018-02" db="EMBL/GenBank/DDBJ databases">
        <title>Genomic Encyclopedia of Archaeal and Bacterial Type Strains, Phase II (KMG-II): from individual species to whole genera.</title>
        <authorList>
            <person name="Goeker M."/>
        </authorList>
    </citation>
    <scope>NUCLEOTIDE SEQUENCE [LARGE SCALE GENOMIC DNA]</scope>
    <source>
        <strain evidence="1 2">DSM 16809</strain>
    </source>
</reference>
<dbReference type="Proteomes" id="UP000239002">
    <property type="component" value="Unassembled WGS sequence"/>
</dbReference>
<dbReference type="OrthoDB" id="1445836at2"/>
<accession>A0A2S6IQ49</accession>
<sequence>MNYLIKPFSIICALIILSSCEEDEVVEKCQFTDPTYQFTTEQEQKRISFEYFEGQIIKYRSNDNEVLNFEVYEVRNCPRGSYESGFFGTSLKHTYDSQIIRLQIIENDTAKYSYRTKVQYFLTSQGNRFRNAFNFPLWNVRNAGYANPEEQDPANIFITNNDEINSIGTMNILNHTFNKVIKIESNSTDVVSSREFGLLDQNVNILYYDQDFGIIRFDEVDGTIWQVKYPE</sequence>
<organism evidence="1 2">
    <name type="scientific">Nonlabens xylanidelens</name>
    <dbReference type="NCBI Taxonomy" id="191564"/>
    <lineage>
        <taxon>Bacteria</taxon>
        <taxon>Pseudomonadati</taxon>
        <taxon>Bacteroidota</taxon>
        <taxon>Flavobacteriia</taxon>
        <taxon>Flavobacteriales</taxon>
        <taxon>Flavobacteriaceae</taxon>
        <taxon>Nonlabens</taxon>
    </lineage>
</organism>
<protein>
    <submittedName>
        <fullName evidence="1">Uncharacterized protein</fullName>
    </submittedName>
</protein>
<evidence type="ECO:0000313" key="2">
    <source>
        <dbReference type="Proteomes" id="UP000239002"/>
    </source>
</evidence>
<dbReference type="AlphaFoldDB" id="A0A2S6IQ49"/>
<keyword evidence="2" id="KW-1185">Reference proteome</keyword>
<gene>
    <name evidence="1" type="ORF">LY01_00202</name>
</gene>
<dbReference type="EMBL" id="PTJE01000001">
    <property type="protein sequence ID" value="PPK96382.1"/>
    <property type="molecule type" value="Genomic_DNA"/>
</dbReference>